<dbReference type="SUPFAM" id="SSF56784">
    <property type="entry name" value="HAD-like"/>
    <property type="match status" value="1"/>
</dbReference>
<dbReference type="GO" id="GO:0016787">
    <property type="term" value="F:hydrolase activity"/>
    <property type="evidence" value="ECO:0007669"/>
    <property type="project" value="UniProtKB-KW"/>
</dbReference>
<dbReference type="NCBIfam" id="TIGR01549">
    <property type="entry name" value="HAD-SF-IA-v1"/>
    <property type="match status" value="1"/>
</dbReference>
<dbReference type="Pfam" id="PF00702">
    <property type="entry name" value="Hydrolase"/>
    <property type="match status" value="1"/>
</dbReference>
<comment type="caution">
    <text evidence="3">The sequence shown here is derived from an EMBL/GenBank/DDBJ whole genome shotgun (WGS) entry which is preliminary data.</text>
</comment>
<gene>
    <name evidence="3" type="ORF">FNQ90_02375</name>
</gene>
<keyword evidence="4" id="KW-1185">Reference proteome</keyword>
<keyword evidence="1 3" id="KW-0378">Hydrolase</keyword>
<dbReference type="InterPro" id="IPR036412">
    <property type="entry name" value="HAD-like_sf"/>
</dbReference>
<dbReference type="InterPro" id="IPR006439">
    <property type="entry name" value="HAD-SF_hydro_IA"/>
</dbReference>
<sequence length="247" mass="26642">MIRAVAPDVGETLTRDDRYWSSRADWLGVPRHTLSALVGAVVAQGRDNSDAVRLLRPDIDPAAEYIARETAGRGEYPDESDLYQDVRPALTALRRTGVRVVVAGNQTVRAGELLRGLGLPVDAVATSGDWGVSKPDPEFFGKVVKPAGVRAPHQVLYVGDHPANDIYPAREAGLSTAHLRRGPWGHLWADDPTVRAAADWSIESLYDLIPFMGKSNRVTVSEPPDRDEVPGTQSPRSGGTGACSPAY</sequence>
<protein>
    <submittedName>
        <fullName evidence="3">HAD-IA family hydrolase</fullName>
    </submittedName>
</protein>
<dbReference type="EMBL" id="VKHT01000033">
    <property type="protein sequence ID" value="MBB0242981.1"/>
    <property type="molecule type" value="Genomic_DNA"/>
</dbReference>
<dbReference type="Proteomes" id="UP000538929">
    <property type="component" value="Unassembled WGS sequence"/>
</dbReference>
<evidence type="ECO:0000313" key="3">
    <source>
        <dbReference type="EMBL" id="MBB0242981.1"/>
    </source>
</evidence>
<name>A0A7W3Y058_9ACTN</name>
<evidence type="ECO:0000256" key="1">
    <source>
        <dbReference type="ARBA" id="ARBA00022801"/>
    </source>
</evidence>
<evidence type="ECO:0000313" key="4">
    <source>
        <dbReference type="Proteomes" id="UP000538929"/>
    </source>
</evidence>
<feature type="region of interest" description="Disordered" evidence="2">
    <location>
        <begin position="217"/>
        <end position="247"/>
    </location>
</feature>
<evidence type="ECO:0000256" key="2">
    <source>
        <dbReference type="SAM" id="MobiDB-lite"/>
    </source>
</evidence>
<dbReference type="RefSeq" id="WP_182604712.1">
    <property type="nucleotide sequence ID" value="NZ_VKHT01000033.1"/>
</dbReference>
<dbReference type="InterPro" id="IPR023214">
    <property type="entry name" value="HAD_sf"/>
</dbReference>
<dbReference type="PANTHER" id="PTHR43316:SF3">
    <property type="entry name" value="HALOACID DEHALOGENASE, TYPE II (AFU_ORTHOLOGUE AFUA_2G07750)-RELATED"/>
    <property type="match status" value="1"/>
</dbReference>
<dbReference type="AlphaFoldDB" id="A0A7W3Y058"/>
<organism evidence="3 4">
    <name type="scientific">Streptomyces alkaliphilus</name>
    <dbReference type="NCBI Taxonomy" id="1472722"/>
    <lineage>
        <taxon>Bacteria</taxon>
        <taxon>Bacillati</taxon>
        <taxon>Actinomycetota</taxon>
        <taxon>Actinomycetes</taxon>
        <taxon>Kitasatosporales</taxon>
        <taxon>Streptomycetaceae</taxon>
        <taxon>Streptomyces</taxon>
    </lineage>
</organism>
<dbReference type="InterPro" id="IPR051540">
    <property type="entry name" value="S-2-haloacid_dehalogenase"/>
</dbReference>
<dbReference type="PANTHER" id="PTHR43316">
    <property type="entry name" value="HYDROLASE, HALOACID DELAHOGENASE-RELATED"/>
    <property type="match status" value="1"/>
</dbReference>
<dbReference type="Gene3D" id="3.40.50.1000">
    <property type="entry name" value="HAD superfamily/HAD-like"/>
    <property type="match status" value="1"/>
</dbReference>
<reference evidence="4" key="1">
    <citation type="submission" date="2019-10" db="EMBL/GenBank/DDBJ databases">
        <title>Streptomyces sp. nov., a novel actinobacterium isolated from alkaline environment.</title>
        <authorList>
            <person name="Golinska P."/>
        </authorList>
    </citation>
    <scope>NUCLEOTIDE SEQUENCE [LARGE SCALE GENOMIC DNA]</scope>
    <source>
        <strain evidence="4">DSM 42118</strain>
    </source>
</reference>
<accession>A0A7W3Y058</accession>
<proteinExistence type="predicted"/>